<name>A0A2V0RL24_9ZZZZ</name>
<sequence length="187" mass="21609">MEPINLDSKIFRAWNDFNKVSIKKIPDAATFQKLISLSPKIRSWYQDWSFNNSAFSQMPSSFKEHGVTPAKWEEIASRLPEINLARKESSARIEVKAKEFSVMIENEQMALAEKLAKLENEYVKILKINITCLPIEDQLEILSKPEEDRENVEKIKLEALRTKLLKDLADGDFVDPFIFGDFKDLLS</sequence>
<protein>
    <submittedName>
        <fullName evidence="1">Uncharacterized protein</fullName>
    </submittedName>
</protein>
<dbReference type="AlphaFoldDB" id="A0A2V0RL24"/>
<accession>A0A2V0RL24</accession>
<comment type="caution">
    <text evidence="1">The sequence shown here is derived from an EMBL/GenBank/DDBJ whole genome shotgun (WGS) entry which is preliminary data.</text>
</comment>
<organism evidence="1">
    <name type="scientific">viral metagenome</name>
    <dbReference type="NCBI Taxonomy" id="1070528"/>
    <lineage>
        <taxon>unclassified sequences</taxon>
        <taxon>metagenomes</taxon>
        <taxon>organismal metagenomes</taxon>
    </lineage>
</organism>
<dbReference type="EMBL" id="BDQC01000150">
    <property type="protein sequence ID" value="GBH22552.1"/>
    <property type="molecule type" value="Genomic_RNA"/>
</dbReference>
<dbReference type="EMBL" id="BDQD01000138">
    <property type="protein sequence ID" value="GBH22704.1"/>
    <property type="molecule type" value="Genomic_RNA"/>
</dbReference>
<reference evidence="1" key="1">
    <citation type="submission" date="2017-04" db="EMBL/GenBank/DDBJ databases">
        <title>Unveiling RNA virosphere associated with marine microorganisms.</title>
        <authorList>
            <person name="Urayama S."/>
            <person name="Takaki Y."/>
            <person name="Nishi S."/>
            <person name="Yoshida Y."/>
            <person name="Deguchi S."/>
            <person name="Takai K."/>
            <person name="Nunoura T."/>
        </authorList>
    </citation>
    <scope>NUCLEOTIDE SEQUENCE</scope>
</reference>
<evidence type="ECO:0000313" key="1">
    <source>
        <dbReference type="EMBL" id="GBH22372.1"/>
    </source>
</evidence>
<dbReference type="EMBL" id="BDQB01000243">
    <property type="protein sequence ID" value="GBH22372.1"/>
    <property type="molecule type" value="Genomic_RNA"/>
</dbReference>
<proteinExistence type="predicted"/>